<evidence type="ECO:0000313" key="2">
    <source>
        <dbReference type="EMBL" id="JAA72152.1"/>
    </source>
</evidence>
<keyword evidence="1" id="KW-0732">Signal</keyword>
<proteinExistence type="evidence at transcript level"/>
<protein>
    <submittedName>
        <fullName evidence="2">Putative 5.3 kDa protein</fullName>
    </submittedName>
</protein>
<organism evidence="2">
    <name type="scientific">Ixodes ricinus</name>
    <name type="common">Common tick</name>
    <name type="synonym">Acarus ricinus</name>
    <dbReference type="NCBI Taxonomy" id="34613"/>
    <lineage>
        <taxon>Eukaryota</taxon>
        <taxon>Metazoa</taxon>
        <taxon>Ecdysozoa</taxon>
        <taxon>Arthropoda</taxon>
        <taxon>Chelicerata</taxon>
        <taxon>Arachnida</taxon>
        <taxon>Acari</taxon>
        <taxon>Parasitiformes</taxon>
        <taxon>Ixodida</taxon>
        <taxon>Ixodoidea</taxon>
        <taxon>Ixodidae</taxon>
        <taxon>Ixodinae</taxon>
        <taxon>Ixodes</taxon>
    </lineage>
</organism>
<name>A0A0K8RM31_IXORI</name>
<feature type="signal peptide" evidence="1">
    <location>
        <begin position="1"/>
        <end position="22"/>
    </location>
</feature>
<dbReference type="EMBL" id="GADI01001656">
    <property type="protein sequence ID" value="JAA72152.1"/>
    <property type="molecule type" value="mRNA"/>
</dbReference>
<sequence>MRALAIVLIYALLLECFYQVECEGRPVRRYQSKPPCRQPCDYKNNPCRNPCPKCKGGPWTSYVCSR</sequence>
<feature type="chain" id="PRO_5005518311" evidence="1">
    <location>
        <begin position="23"/>
        <end position="66"/>
    </location>
</feature>
<dbReference type="AlphaFoldDB" id="A0A0K8RM31"/>
<accession>A0A0K8RM31</accession>
<reference evidence="2" key="1">
    <citation type="submission" date="2012-12" db="EMBL/GenBank/DDBJ databases">
        <title>Identification and characterization of a phenylalanine ammonia-lyase gene family in Isatis indigotica Fort.</title>
        <authorList>
            <person name="Liu Q."/>
            <person name="Chen J."/>
            <person name="Zhou X."/>
            <person name="Di P."/>
            <person name="Xiao Y."/>
            <person name="Xuan H."/>
            <person name="Zhang L."/>
            <person name="Chen W."/>
        </authorList>
    </citation>
    <scope>NUCLEOTIDE SEQUENCE</scope>
    <source>
        <tissue evidence="2">Salivary gland</tissue>
    </source>
</reference>
<evidence type="ECO:0000256" key="1">
    <source>
        <dbReference type="SAM" id="SignalP"/>
    </source>
</evidence>